<evidence type="ECO:0000313" key="8">
    <source>
        <dbReference type="Proteomes" id="UP000245207"/>
    </source>
</evidence>
<dbReference type="AlphaFoldDB" id="A0A2U1QLY7"/>
<dbReference type="GO" id="GO:0016020">
    <property type="term" value="C:membrane"/>
    <property type="evidence" value="ECO:0007669"/>
    <property type="project" value="UniProtKB-SubCell"/>
</dbReference>
<keyword evidence="5" id="KW-0472">Membrane</keyword>
<dbReference type="STRING" id="35608.A0A2U1QLY7"/>
<comment type="similarity">
    <text evidence="2">Belongs to the nucleobase:cation symporter-2 (NCS2) (TC 2.A.40) family.</text>
</comment>
<dbReference type="Pfam" id="PF00860">
    <property type="entry name" value="Xan_ur_permease"/>
    <property type="match status" value="1"/>
</dbReference>
<proteinExistence type="inferred from homology"/>
<keyword evidence="8" id="KW-1185">Reference proteome</keyword>
<evidence type="ECO:0000256" key="3">
    <source>
        <dbReference type="ARBA" id="ARBA00022692"/>
    </source>
</evidence>
<comment type="caution">
    <text evidence="7">The sequence shown here is derived from an EMBL/GenBank/DDBJ whole genome shotgun (WGS) entry which is preliminary data.</text>
</comment>
<gene>
    <name evidence="7" type="ORF">CTI12_AA012860</name>
</gene>
<dbReference type="InterPro" id="IPR006043">
    <property type="entry name" value="NCS2"/>
</dbReference>
<feature type="compositionally biased region" description="Basic and acidic residues" evidence="6">
    <location>
        <begin position="133"/>
        <end position="143"/>
    </location>
</feature>
<dbReference type="PANTHER" id="PTHR11119">
    <property type="entry name" value="XANTHINE-URACIL / VITAMIN C PERMEASE FAMILY MEMBER"/>
    <property type="match status" value="1"/>
</dbReference>
<evidence type="ECO:0000256" key="5">
    <source>
        <dbReference type="ARBA" id="ARBA00023136"/>
    </source>
</evidence>
<evidence type="ECO:0000256" key="1">
    <source>
        <dbReference type="ARBA" id="ARBA00004141"/>
    </source>
</evidence>
<feature type="region of interest" description="Disordered" evidence="6">
    <location>
        <begin position="113"/>
        <end position="152"/>
    </location>
</feature>
<keyword evidence="4" id="KW-1133">Transmembrane helix</keyword>
<evidence type="ECO:0000256" key="4">
    <source>
        <dbReference type="ARBA" id="ARBA00022989"/>
    </source>
</evidence>
<dbReference type="OrthoDB" id="1738706at2759"/>
<comment type="subcellular location">
    <subcellularLocation>
        <location evidence="1">Membrane</location>
        <topology evidence="1">Multi-pass membrane protein</topology>
    </subcellularLocation>
</comment>
<name>A0A2U1QLY7_ARTAN</name>
<dbReference type="GO" id="GO:0022857">
    <property type="term" value="F:transmembrane transporter activity"/>
    <property type="evidence" value="ECO:0007669"/>
    <property type="project" value="InterPro"/>
</dbReference>
<evidence type="ECO:0000256" key="6">
    <source>
        <dbReference type="SAM" id="MobiDB-lite"/>
    </source>
</evidence>
<keyword evidence="3" id="KW-0812">Transmembrane</keyword>
<evidence type="ECO:0000256" key="2">
    <source>
        <dbReference type="ARBA" id="ARBA00008821"/>
    </source>
</evidence>
<dbReference type="EMBL" id="PKPP01000038">
    <property type="protein sequence ID" value="PWA99019.1"/>
    <property type="molecule type" value="Genomic_DNA"/>
</dbReference>
<evidence type="ECO:0000313" key="7">
    <source>
        <dbReference type="EMBL" id="PWA99019.1"/>
    </source>
</evidence>
<reference evidence="7 8" key="1">
    <citation type="journal article" date="2018" name="Mol. Plant">
        <title>The genome of Artemisia annua provides insight into the evolution of Asteraceae family and artemisinin biosynthesis.</title>
        <authorList>
            <person name="Shen Q."/>
            <person name="Zhang L."/>
            <person name="Liao Z."/>
            <person name="Wang S."/>
            <person name="Yan T."/>
            <person name="Shi P."/>
            <person name="Liu M."/>
            <person name="Fu X."/>
            <person name="Pan Q."/>
            <person name="Wang Y."/>
            <person name="Lv Z."/>
            <person name="Lu X."/>
            <person name="Zhang F."/>
            <person name="Jiang W."/>
            <person name="Ma Y."/>
            <person name="Chen M."/>
            <person name="Hao X."/>
            <person name="Li L."/>
            <person name="Tang Y."/>
            <person name="Lv G."/>
            <person name="Zhou Y."/>
            <person name="Sun X."/>
            <person name="Brodelius P.E."/>
            <person name="Rose J.K.C."/>
            <person name="Tang K."/>
        </authorList>
    </citation>
    <scope>NUCLEOTIDE SEQUENCE [LARGE SCALE GENOMIC DNA]</scope>
    <source>
        <strain evidence="8">cv. Huhao1</strain>
        <tissue evidence="7">Leaf</tissue>
    </source>
</reference>
<protein>
    <submittedName>
        <fullName evidence="7">Nucleobase-ascorbate transporter 7</fullName>
    </submittedName>
</protein>
<dbReference type="Proteomes" id="UP000245207">
    <property type="component" value="Unassembled WGS sequence"/>
</dbReference>
<accession>A0A2U1QLY7</accession>
<organism evidence="7 8">
    <name type="scientific">Artemisia annua</name>
    <name type="common">Sweet wormwood</name>
    <dbReference type="NCBI Taxonomy" id="35608"/>
    <lineage>
        <taxon>Eukaryota</taxon>
        <taxon>Viridiplantae</taxon>
        <taxon>Streptophyta</taxon>
        <taxon>Embryophyta</taxon>
        <taxon>Tracheophyta</taxon>
        <taxon>Spermatophyta</taxon>
        <taxon>Magnoliopsida</taxon>
        <taxon>eudicotyledons</taxon>
        <taxon>Gunneridae</taxon>
        <taxon>Pentapetalae</taxon>
        <taxon>asterids</taxon>
        <taxon>campanulids</taxon>
        <taxon>Asterales</taxon>
        <taxon>Asteraceae</taxon>
        <taxon>Asteroideae</taxon>
        <taxon>Anthemideae</taxon>
        <taxon>Artemisiinae</taxon>
        <taxon>Artemisia</taxon>
    </lineage>
</organism>
<sequence length="152" mass="16655">MSLYRPTNMTEIVIGTEVNEPPMTVAEAKLLGFQHYHVMIGKTVLIPTTLVPQWVEEKAKMIQTLLYVADLSTLTQTLFGTCLPAIIGDSFTFVPTTISIILAGRYSDIADPQEGARSEKNAASHTLDGADVMGERSSQKEDSFLISDYPDS</sequence>